<dbReference type="InterPro" id="IPR052513">
    <property type="entry name" value="Thioester_dehydratase-like"/>
</dbReference>
<dbReference type="InterPro" id="IPR012340">
    <property type="entry name" value="NA-bd_OB-fold"/>
</dbReference>
<reference evidence="2 3" key="1">
    <citation type="submission" date="2016-03" db="EMBL/GenBank/DDBJ databases">
        <title>Genome sequence of Rhodococcus kyotonensis KB10.</title>
        <authorList>
            <person name="Jeong H."/>
            <person name="Hong C.E."/>
            <person name="Jo S.H."/>
            <person name="Park J.M."/>
        </authorList>
    </citation>
    <scope>NUCLEOTIDE SEQUENCE [LARGE SCALE GENOMIC DNA]</scope>
    <source>
        <strain evidence="2 3">KB10</strain>
    </source>
</reference>
<dbReference type="SUPFAM" id="SSF50249">
    <property type="entry name" value="Nucleic acid-binding proteins"/>
    <property type="match status" value="1"/>
</dbReference>
<sequence>MTAMLSIPLTAVRRDAQTADFFDGTARGQFLLREKISTGELFTPQTAVTDESDYRWVPASGRGRVISWTTVYGRNAEREVVPQHVLAVVELDEGPWWWTRLVADSDVTTGASVHAEFHKSGAANEHEFVPVFVLD</sequence>
<accession>A0A177YLC5</accession>
<dbReference type="InterPro" id="IPR002878">
    <property type="entry name" value="ChsH2_C"/>
</dbReference>
<protein>
    <recommendedName>
        <fullName evidence="1">ChsH2 C-terminal OB-fold domain-containing protein</fullName>
    </recommendedName>
</protein>
<dbReference type="EMBL" id="LVHI01000004">
    <property type="protein sequence ID" value="OAK56367.1"/>
    <property type="molecule type" value="Genomic_DNA"/>
</dbReference>
<organism evidence="2 3">
    <name type="scientific">Rhodococcoides kyotonense</name>
    <dbReference type="NCBI Taxonomy" id="398843"/>
    <lineage>
        <taxon>Bacteria</taxon>
        <taxon>Bacillati</taxon>
        <taxon>Actinomycetota</taxon>
        <taxon>Actinomycetes</taxon>
        <taxon>Mycobacteriales</taxon>
        <taxon>Nocardiaceae</taxon>
        <taxon>Rhodococcoides</taxon>
    </lineage>
</organism>
<keyword evidence="3" id="KW-1185">Reference proteome</keyword>
<gene>
    <name evidence="2" type="ORF">A3K89_16155</name>
</gene>
<dbReference type="Pfam" id="PF01796">
    <property type="entry name" value="OB_ChsH2_C"/>
    <property type="match status" value="1"/>
</dbReference>
<dbReference type="RefSeq" id="WP_068421787.1">
    <property type="nucleotide sequence ID" value="NZ_LVHI01000004.1"/>
</dbReference>
<dbReference type="AlphaFoldDB" id="A0A177YLC5"/>
<dbReference type="Proteomes" id="UP000077519">
    <property type="component" value="Unassembled WGS sequence"/>
</dbReference>
<dbReference type="PANTHER" id="PTHR34075">
    <property type="entry name" value="BLR3430 PROTEIN"/>
    <property type="match status" value="1"/>
</dbReference>
<dbReference type="PANTHER" id="PTHR34075:SF5">
    <property type="entry name" value="BLR3430 PROTEIN"/>
    <property type="match status" value="1"/>
</dbReference>
<name>A0A177YLC5_9NOCA</name>
<evidence type="ECO:0000259" key="1">
    <source>
        <dbReference type="Pfam" id="PF01796"/>
    </source>
</evidence>
<evidence type="ECO:0000313" key="3">
    <source>
        <dbReference type="Proteomes" id="UP000077519"/>
    </source>
</evidence>
<proteinExistence type="predicted"/>
<evidence type="ECO:0000313" key="2">
    <source>
        <dbReference type="EMBL" id="OAK56367.1"/>
    </source>
</evidence>
<comment type="caution">
    <text evidence="2">The sequence shown here is derived from an EMBL/GenBank/DDBJ whole genome shotgun (WGS) entry which is preliminary data.</text>
</comment>
<feature type="domain" description="ChsH2 C-terminal OB-fold" evidence="1">
    <location>
        <begin position="56"/>
        <end position="118"/>
    </location>
</feature>